<dbReference type="SMART" id="SM00418">
    <property type="entry name" value="HTH_ARSR"/>
    <property type="match status" value="1"/>
</dbReference>
<protein>
    <submittedName>
        <fullName evidence="2">Metalloregulator ArsR/SmtB family transcription factor</fullName>
    </submittedName>
</protein>
<dbReference type="PRINTS" id="PR00778">
    <property type="entry name" value="HTHARSR"/>
</dbReference>
<dbReference type="InterPro" id="IPR001845">
    <property type="entry name" value="HTH_ArsR_DNA-bd_dom"/>
</dbReference>
<dbReference type="PANTHER" id="PTHR38600">
    <property type="entry name" value="TRANSCRIPTIONAL REGULATORY PROTEIN"/>
    <property type="match status" value="1"/>
</dbReference>
<reference evidence="2 3" key="1">
    <citation type="submission" date="2019-11" db="EMBL/GenBank/DDBJ databases">
        <authorList>
            <person name="Li J."/>
        </authorList>
    </citation>
    <scope>NUCLEOTIDE SEQUENCE [LARGE SCALE GENOMIC DNA]</scope>
    <source>
        <strain evidence="2 3">MF47</strain>
    </source>
</reference>
<feature type="domain" description="HTH arsR-type" evidence="1">
    <location>
        <begin position="1"/>
        <end position="94"/>
    </location>
</feature>
<dbReference type="RefSeq" id="WP_153651591.1">
    <property type="nucleotide sequence ID" value="NZ_CP045737.1"/>
</dbReference>
<evidence type="ECO:0000313" key="3">
    <source>
        <dbReference type="Proteomes" id="UP000392064"/>
    </source>
</evidence>
<sequence length="121" mass="13519">MVKYEEQLDRVFRAMADRTRRAMVEHLVAGPASVSQLADPHEMSMPAVVQHLKVLEEAGIVSSEKVGRVRTFQLAPDALAVAGAWLGRQRLAAEQRLDRLGALLDHDVVTDSEENRHEHDD</sequence>
<dbReference type="CDD" id="cd00090">
    <property type="entry name" value="HTH_ARSR"/>
    <property type="match status" value="1"/>
</dbReference>
<dbReference type="PROSITE" id="PS50987">
    <property type="entry name" value="HTH_ARSR_2"/>
    <property type="match status" value="1"/>
</dbReference>
<evidence type="ECO:0000313" key="2">
    <source>
        <dbReference type="EMBL" id="QGG40319.1"/>
    </source>
</evidence>
<dbReference type="KEGG" id="aef:GEV26_02435"/>
<dbReference type="Gene3D" id="1.10.10.10">
    <property type="entry name" value="Winged helix-like DNA-binding domain superfamily/Winged helix DNA-binding domain"/>
    <property type="match status" value="1"/>
</dbReference>
<dbReference type="NCBIfam" id="NF033788">
    <property type="entry name" value="HTH_metalloreg"/>
    <property type="match status" value="1"/>
</dbReference>
<dbReference type="EMBL" id="CP045737">
    <property type="protein sequence ID" value="QGG40319.1"/>
    <property type="molecule type" value="Genomic_DNA"/>
</dbReference>
<dbReference type="SUPFAM" id="SSF46785">
    <property type="entry name" value="Winged helix' DNA-binding domain"/>
    <property type="match status" value="1"/>
</dbReference>
<dbReference type="Proteomes" id="UP000392064">
    <property type="component" value="Chromosome"/>
</dbReference>
<organism evidence="2 3">
    <name type="scientific">Aeromicrobium yanjiei</name>
    <dbReference type="NCBI Taxonomy" id="2662028"/>
    <lineage>
        <taxon>Bacteria</taxon>
        <taxon>Bacillati</taxon>
        <taxon>Actinomycetota</taxon>
        <taxon>Actinomycetes</taxon>
        <taxon>Propionibacteriales</taxon>
        <taxon>Nocardioidaceae</taxon>
        <taxon>Aeromicrobium</taxon>
    </lineage>
</organism>
<dbReference type="InterPro" id="IPR036390">
    <property type="entry name" value="WH_DNA-bd_sf"/>
</dbReference>
<dbReference type="InterPro" id="IPR011991">
    <property type="entry name" value="ArsR-like_HTH"/>
</dbReference>
<dbReference type="GO" id="GO:0003700">
    <property type="term" value="F:DNA-binding transcription factor activity"/>
    <property type="evidence" value="ECO:0007669"/>
    <property type="project" value="InterPro"/>
</dbReference>
<keyword evidence="3" id="KW-1185">Reference proteome</keyword>
<name>A0A5Q2MF26_9ACTN</name>
<evidence type="ECO:0000259" key="1">
    <source>
        <dbReference type="PROSITE" id="PS50987"/>
    </source>
</evidence>
<dbReference type="Pfam" id="PF12840">
    <property type="entry name" value="HTH_20"/>
    <property type="match status" value="1"/>
</dbReference>
<proteinExistence type="predicted"/>
<accession>A0A5Q2MF26</accession>
<dbReference type="AlphaFoldDB" id="A0A5Q2MF26"/>
<dbReference type="PANTHER" id="PTHR38600:SF2">
    <property type="entry name" value="SLL0088 PROTEIN"/>
    <property type="match status" value="1"/>
</dbReference>
<dbReference type="InterPro" id="IPR036388">
    <property type="entry name" value="WH-like_DNA-bd_sf"/>
</dbReference>
<gene>
    <name evidence="2" type="ORF">GEV26_02435</name>
</gene>